<reference evidence="2" key="1">
    <citation type="submission" date="2022-06" db="EMBL/GenBank/DDBJ databases">
        <authorList>
            <consortium name="SYNGENTA / RWTH Aachen University"/>
        </authorList>
    </citation>
    <scope>NUCLEOTIDE SEQUENCE</scope>
</reference>
<name>A0AAV0ALV4_PHAPC</name>
<protein>
    <submittedName>
        <fullName evidence="2">Uncharacterized protein</fullName>
    </submittedName>
</protein>
<accession>A0AAV0ALV4</accession>
<sequence>MKCFEMIQFTNQEGESLGVEREQVQGPELPEGCCHFQAFHPAKGRAGSEFQDPELDQILNMGFEWALESYLLGPLAGFLGKPGPGRGVQTCFVWVGRIAEKAGIGGKMSRSSLGVSALNIVVEASLAAKTDHPHYFCCGDKGTEEGGELLVFGGGVMRIQWFRARETDRGNQKRGRGQPVGRLIPAPGDNVILELREELNSSLKKDRREKGRNRRRREVDIAGPTTAKSVVQQQDVDIAGPTTYLRADDTIAGPTKARMRFGGLKSLEEAGGRPEWEIDGKGKETEENFDLLTTITKALGSGKDSLGSEKRRSQRPTSRTVVGRAVGRDCRAGARRRHTEVRSSYHFRVRAKAGLGNTWEGSKYD</sequence>
<dbReference type="AlphaFoldDB" id="A0AAV0ALV4"/>
<dbReference type="EMBL" id="CALTRL010000805">
    <property type="protein sequence ID" value="CAH7669750.1"/>
    <property type="molecule type" value="Genomic_DNA"/>
</dbReference>
<evidence type="ECO:0000313" key="3">
    <source>
        <dbReference type="Proteomes" id="UP001153365"/>
    </source>
</evidence>
<dbReference type="Proteomes" id="UP001153365">
    <property type="component" value="Unassembled WGS sequence"/>
</dbReference>
<feature type="region of interest" description="Disordered" evidence="1">
    <location>
        <begin position="300"/>
        <end position="339"/>
    </location>
</feature>
<evidence type="ECO:0000313" key="2">
    <source>
        <dbReference type="EMBL" id="CAH7669750.1"/>
    </source>
</evidence>
<keyword evidence="3" id="KW-1185">Reference proteome</keyword>
<evidence type="ECO:0000256" key="1">
    <source>
        <dbReference type="SAM" id="MobiDB-lite"/>
    </source>
</evidence>
<proteinExistence type="predicted"/>
<organism evidence="2 3">
    <name type="scientific">Phakopsora pachyrhizi</name>
    <name type="common">Asian soybean rust disease fungus</name>
    <dbReference type="NCBI Taxonomy" id="170000"/>
    <lineage>
        <taxon>Eukaryota</taxon>
        <taxon>Fungi</taxon>
        <taxon>Dikarya</taxon>
        <taxon>Basidiomycota</taxon>
        <taxon>Pucciniomycotina</taxon>
        <taxon>Pucciniomycetes</taxon>
        <taxon>Pucciniales</taxon>
        <taxon>Phakopsoraceae</taxon>
        <taxon>Phakopsora</taxon>
    </lineage>
</organism>
<comment type="caution">
    <text evidence="2">The sequence shown here is derived from an EMBL/GenBank/DDBJ whole genome shotgun (WGS) entry which is preliminary data.</text>
</comment>
<gene>
    <name evidence="2" type="ORF">PPACK8108_LOCUS4389</name>
</gene>